<dbReference type="EMBL" id="CM046105">
    <property type="protein sequence ID" value="KAI8435216.1"/>
    <property type="molecule type" value="Genomic_DNA"/>
</dbReference>
<evidence type="ECO:0000313" key="1">
    <source>
        <dbReference type="EMBL" id="KAI8435216.1"/>
    </source>
</evidence>
<name>A0ACC0KG82_CHOFU</name>
<reference evidence="1 2" key="1">
    <citation type="journal article" date="2022" name="Genome Biol. Evol.">
        <title>The Spruce Budworm Genome: Reconstructing the Evolutionary History of Antifreeze Proteins.</title>
        <authorList>
            <person name="Beliveau C."/>
            <person name="Gagne P."/>
            <person name="Picq S."/>
            <person name="Vernygora O."/>
            <person name="Keeling C.I."/>
            <person name="Pinkney K."/>
            <person name="Doucet D."/>
            <person name="Wen F."/>
            <person name="Johnston J.S."/>
            <person name="Maaroufi H."/>
            <person name="Boyle B."/>
            <person name="Laroche J."/>
            <person name="Dewar K."/>
            <person name="Juretic N."/>
            <person name="Blackburn G."/>
            <person name="Nisole A."/>
            <person name="Brunet B."/>
            <person name="Brandao M."/>
            <person name="Lumley L."/>
            <person name="Duan J."/>
            <person name="Quan G."/>
            <person name="Lucarotti C.J."/>
            <person name="Roe A.D."/>
            <person name="Sperling F.A.H."/>
            <person name="Levesque R.C."/>
            <person name="Cusson M."/>
        </authorList>
    </citation>
    <scope>NUCLEOTIDE SEQUENCE [LARGE SCALE GENOMIC DNA]</scope>
    <source>
        <strain evidence="1">Glfc:IPQL:Cfum</strain>
    </source>
</reference>
<proteinExistence type="predicted"/>
<comment type="caution">
    <text evidence="1">The sequence shown here is derived from an EMBL/GenBank/DDBJ whole genome shotgun (WGS) entry which is preliminary data.</text>
</comment>
<organism evidence="1 2">
    <name type="scientific">Choristoneura fumiferana</name>
    <name type="common">Spruce budworm moth</name>
    <name type="synonym">Archips fumiferana</name>
    <dbReference type="NCBI Taxonomy" id="7141"/>
    <lineage>
        <taxon>Eukaryota</taxon>
        <taxon>Metazoa</taxon>
        <taxon>Ecdysozoa</taxon>
        <taxon>Arthropoda</taxon>
        <taxon>Hexapoda</taxon>
        <taxon>Insecta</taxon>
        <taxon>Pterygota</taxon>
        <taxon>Neoptera</taxon>
        <taxon>Endopterygota</taxon>
        <taxon>Lepidoptera</taxon>
        <taxon>Glossata</taxon>
        <taxon>Ditrysia</taxon>
        <taxon>Tortricoidea</taxon>
        <taxon>Tortricidae</taxon>
        <taxon>Tortricinae</taxon>
        <taxon>Choristoneura</taxon>
    </lineage>
</organism>
<sequence>MLAELESPLPLDGVNMARRRWTAGRCRPTPPSATPGTALSTTGANNVIILQGLMRPDMHDRALRTLPDERCAALEQYDPLDMLCAEGRTETRDSACNVS</sequence>
<accession>A0ACC0KG82</accession>
<keyword evidence="2" id="KW-1185">Reference proteome</keyword>
<protein>
    <submittedName>
        <fullName evidence="1">Uncharacterized protein</fullName>
    </submittedName>
</protein>
<gene>
    <name evidence="1" type="ORF">MSG28_003572</name>
</gene>
<dbReference type="Proteomes" id="UP001064048">
    <property type="component" value="Chromosome 5"/>
</dbReference>
<evidence type="ECO:0000313" key="2">
    <source>
        <dbReference type="Proteomes" id="UP001064048"/>
    </source>
</evidence>